<dbReference type="NCBIfam" id="NF009154">
    <property type="entry name" value="PRK12497.3-3"/>
    <property type="match status" value="1"/>
</dbReference>
<dbReference type="InterPro" id="IPR011335">
    <property type="entry name" value="Restrct_endonuc-II-like"/>
</dbReference>
<dbReference type="PANTHER" id="PTHR34039:SF1">
    <property type="entry name" value="UPF0102 PROTEIN YRAN"/>
    <property type="match status" value="1"/>
</dbReference>
<comment type="caution">
    <text evidence="3">The sequence shown here is derived from an EMBL/GenBank/DDBJ whole genome shotgun (WGS) entry which is preliminary data.</text>
</comment>
<dbReference type="InterPro" id="IPR011856">
    <property type="entry name" value="tRNA_endonuc-like_dom_sf"/>
</dbReference>
<dbReference type="NCBIfam" id="TIGR00252">
    <property type="entry name" value="YraN family protein"/>
    <property type="match status" value="1"/>
</dbReference>
<comment type="similarity">
    <text evidence="1 2">Belongs to the UPF0102 family.</text>
</comment>
<dbReference type="GO" id="GO:0003676">
    <property type="term" value="F:nucleic acid binding"/>
    <property type="evidence" value="ECO:0007669"/>
    <property type="project" value="InterPro"/>
</dbReference>
<organism evidence="3">
    <name type="scientific">candidate division WOR-3 bacterium</name>
    <dbReference type="NCBI Taxonomy" id="2052148"/>
    <lineage>
        <taxon>Bacteria</taxon>
        <taxon>Bacteria division WOR-3</taxon>
    </lineage>
</organism>
<dbReference type="Pfam" id="PF02021">
    <property type="entry name" value="UPF0102"/>
    <property type="match status" value="1"/>
</dbReference>
<dbReference type="SUPFAM" id="SSF52980">
    <property type="entry name" value="Restriction endonuclease-like"/>
    <property type="match status" value="1"/>
</dbReference>
<gene>
    <name evidence="3" type="ORF">ENW73_01945</name>
</gene>
<dbReference type="CDD" id="cd20736">
    <property type="entry name" value="PoNe_Nuclease"/>
    <property type="match status" value="1"/>
</dbReference>
<evidence type="ECO:0000256" key="1">
    <source>
        <dbReference type="ARBA" id="ARBA00006738"/>
    </source>
</evidence>
<evidence type="ECO:0000313" key="3">
    <source>
        <dbReference type="EMBL" id="HHS51615.1"/>
    </source>
</evidence>
<sequence length="124" mass="13914">MDQSGRALTDRTNLGKAGERLALAYLKSKGFKILEKNLRTRFGELDIIANDHGTLVFIEVKTRTSSVFGSPIQGVTKQKKARLRNLALRYLADKGLSETEVRFDVLGILQTKDQIQIEHIPNAF</sequence>
<dbReference type="PANTHER" id="PTHR34039">
    <property type="entry name" value="UPF0102 PROTEIN YRAN"/>
    <property type="match status" value="1"/>
</dbReference>
<proteinExistence type="inferred from homology"/>
<name>A0A7C6EA45_UNCW3</name>
<dbReference type="InterPro" id="IPR003509">
    <property type="entry name" value="UPF0102_YraN-like"/>
</dbReference>
<dbReference type="NCBIfam" id="NF009150">
    <property type="entry name" value="PRK12497.1-3"/>
    <property type="match status" value="1"/>
</dbReference>
<protein>
    <recommendedName>
        <fullName evidence="2">UPF0102 protein ENW73_01945</fullName>
    </recommendedName>
</protein>
<reference evidence="3" key="1">
    <citation type="journal article" date="2020" name="mSystems">
        <title>Genome- and Community-Level Interaction Insights into Carbon Utilization and Element Cycling Functions of Hydrothermarchaeota in Hydrothermal Sediment.</title>
        <authorList>
            <person name="Zhou Z."/>
            <person name="Liu Y."/>
            <person name="Xu W."/>
            <person name="Pan J."/>
            <person name="Luo Z.H."/>
            <person name="Li M."/>
        </authorList>
    </citation>
    <scope>NUCLEOTIDE SEQUENCE [LARGE SCALE GENOMIC DNA]</scope>
    <source>
        <strain evidence="3">SpSt-876</strain>
    </source>
</reference>
<dbReference type="HAMAP" id="MF_00048">
    <property type="entry name" value="UPF0102"/>
    <property type="match status" value="1"/>
</dbReference>
<accession>A0A7C6EA45</accession>
<dbReference type="EMBL" id="DTLI01000044">
    <property type="protein sequence ID" value="HHS51615.1"/>
    <property type="molecule type" value="Genomic_DNA"/>
</dbReference>
<dbReference type="AlphaFoldDB" id="A0A7C6EA45"/>
<evidence type="ECO:0000256" key="2">
    <source>
        <dbReference type="HAMAP-Rule" id="MF_00048"/>
    </source>
</evidence>
<dbReference type="Gene3D" id="3.40.1350.10">
    <property type="match status" value="1"/>
</dbReference>